<name>A0ABX6YFW4_9MICO</name>
<feature type="transmembrane region" description="Helical" evidence="7">
    <location>
        <begin position="287"/>
        <end position="306"/>
    </location>
</feature>
<evidence type="ECO:0000256" key="5">
    <source>
        <dbReference type="ARBA" id="ARBA00022989"/>
    </source>
</evidence>
<dbReference type="PROSITE" id="PS00216">
    <property type="entry name" value="SUGAR_TRANSPORT_1"/>
    <property type="match status" value="1"/>
</dbReference>
<evidence type="ECO:0000256" key="7">
    <source>
        <dbReference type="SAM" id="Phobius"/>
    </source>
</evidence>
<evidence type="ECO:0000256" key="6">
    <source>
        <dbReference type="ARBA" id="ARBA00023136"/>
    </source>
</evidence>
<feature type="domain" description="Major facilitator superfamily (MFS) profile" evidence="8">
    <location>
        <begin position="27"/>
        <end position="433"/>
    </location>
</feature>
<protein>
    <submittedName>
        <fullName evidence="9">MHS family MFS transporter</fullName>
    </submittedName>
</protein>
<keyword evidence="5 7" id="KW-1133">Transmembrane helix</keyword>
<keyword evidence="10" id="KW-1185">Reference proteome</keyword>
<keyword evidence="4 7" id="KW-0812">Transmembrane</keyword>
<keyword evidence="2" id="KW-0813">Transport</keyword>
<dbReference type="CDD" id="cd17369">
    <property type="entry name" value="MFS_ShiA_like"/>
    <property type="match status" value="1"/>
</dbReference>
<evidence type="ECO:0000259" key="8">
    <source>
        <dbReference type="PROSITE" id="PS50850"/>
    </source>
</evidence>
<feature type="transmembrane region" description="Helical" evidence="7">
    <location>
        <begin position="409"/>
        <end position="429"/>
    </location>
</feature>
<sequence length="441" mass="46423">MMSSTKNGANQRRLTHDSLRTPQMRRILASSFIGSAIEFYDFMLYAAASALVFAHVFFSDLDPAIATVASFATLAAGYVARPLGGIIFGHFGDRLGRKGVLVVTMITMGIGTALIGVLPTYEQVGVIAPLMLVSLRVIQGFAVGGEWGGAMLIALEQAPAGKRGFAASFANLGAPAGSILSAGMLSLFSLLPSEQFLSWGWRIPFLASFVLVLIGLFIRLKVVESPLFVELSAKAEERRIPLLRVLTKSPRVLILGVLVAMSQLTISGMVSVWGLSYATSQGADSTFALDSKVFSAIAMFVTAILAARLSDKWGRRPVIAFGIILAIIFAYPALLLISSGENWFFALAVVLAQGIQGVILGPLAAFLAELFPTGVRFTGSSVAFQGASAIGAGFTPILASTFVAAGGVMLLGAAWIVVLVICGTALLIAPEGRRRDLATIS</sequence>
<feature type="transmembrane region" description="Helical" evidence="7">
    <location>
        <begin position="127"/>
        <end position="153"/>
    </location>
</feature>
<feature type="transmembrane region" description="Helical" evidence="7">
    <location>
        <begin position="382"/>
        <end position="403"/>
    </location>
</feature>
<feature type="transmembrane region" description="Helical" evidence="7">
    <location>
        <begin position="27"/>
        <end position="58"/>
    </location>
</feature>
<evidence type="ECO:0000256" key="1">
    <source>
        <dbReference type="ARBA" id="ARBA00004651"/>
    </source>
</evidence>
<dbReference type="PROSITE" id="PS50850">
    <property type="entry name" value="MFS"/>
    <property type="match status" value="1"/>
</dbReference>
<feature type="transmembrane region" description="Helical" evidence="7">
    <location>
        <begin position="318"/>
        <end position="337"/>
    </location>
</feature>
<dbReference type="Gene3D" id="1.20.1250.20">
    <property type="entry name" value="MFS general substrate transporter like domains"/>
    <property type="match status" value="2"/>
</dbReference>
<dbReference type="Pfam" id="PF07690">
    <property type="entry name" value="MFS_1"/>
    <property type="match status" value="1"/>
</dbReference>
<keyword evidence="6 7" id="KW-0472">Membrane</keyword>
<dbReference type="PANTHER" id="PTHR43045">
    <property type="entry name" value="SHIKIMATE TRANSPORTER"/>
    <property type="match status" value="1"/>
</dbReference>
<proteinExistence type="predicted"/>
<feature type="transmembrane region" description="Helical" evidence="7">
    <location>
        <begin position="64"/>
        <end position="88"/>
    </location>
</feature>
<accession>A0ABX6YFW4</accession>
<evidence type="ECO:0000313" key="9">
    <source>
        <dbReference type="EMBL" id="QPZ37687.1"/>
    </source>
</evidence>
<dbReference type="InterPro" id="IPR020846">
    <property type="entry name" value="MFS_dom"/>
</dbReference>
<evidence type="ECO:0000256" key="4">
    <source>
        <dbReference type="ARBA" id="ARBA00022692"/>
    </source>
</evidence>
<dbReference type="InterPro" id="IPR036259">
    <property type="entry name" value="MFS_trans_sf"/>
</dbReference>
<dbReference type="EMBL" id="CP061169">
    <property type="protein sequence ID" value="QPZ37687.1"/>
    <property type="molecule type" value="Genomic_DNA"/>
</dbReference>
<keyword evidence="3" id="KW-1003">Cell membrane</keyword>
<reference evidence="9 10" key="1">
    <citation type="submission" date="2020-12" db="EMBL/GenBank/DDBJ databases">
        <title>Microbacterium sp. HY060.</title>
        <authorList>
            <person name="Zhou J."/>
        </authorList>
    </citation>
    <scope>NUCLEOTIDE SEQUENCE [LARGE SCALE GENOMIC DNA]</scope>
    <source>
        <strain evidence="9 10">HY60</strain>
    </source>
</reference>
<dbReference type="PROSITE" id="PS00217">
    <property type="entry name" value="SUGAR_TRANSPORT_2"/>
    <property type="match status" value="1"/>
</dbReference>
<dbReference type="SUPFAM" id="SSF103473">
    <property type="entry name" value="MFS general substrate transporter"/>
    <property type="match status" value="1"/>
</dbReference>
<dbReference type="InterPro" id="IPR005829">
    <property type="entry name" value="Sugar_transporter_CS"/>
</dbReference>
<dbReference type="RefSeq" id="WP_166991091.1">
    <property type="nucleotide sequence ID" value="NZ_CP061169.1"/>
</dbReference>
<organism evidence="9 10">
    <name type="scientific">Paramicrobacterium chengjingii</name>
    <dbReference type="NCBI Taxonomy" id="2769067"/>
    <lineage>
        <taxon>Bacteria</taxon>
        <taxon>Bacillati</taxon>
        <taxon>Actinomycetota</taxon>
        <taxon>Actinomycetes</taxon>
        <taxon>Micrococcales</taxon>
        <taxon>Microbacteriaceae</taxon>
        <taxon>Paramicrobacterium</taxon>
    </lineage>
</organism>
<feature type="transmembrane region" description="Helical" evidence="7">
    <location>
        <begin position="165"/>
        <end position="187"/>
    </location>
</feature>
<feature type="transmembrane region" description="Helical" evidence="7">
    <location>
        <begin position="343"/>
        <end position="370"/>
    </location>
</feature>
<gene>
    <name evidence="9" type="ORF">HCR76_12765</name>
</gene>
<feature type="transmembrane region" description="Helical" evidence="7">
    <location>
        <begin position="199"/>
        <end position="218"/>
    </location>
</feature>
<evidence type="ECO:0000256" key="2">
    <source>
        <dbReference type="ARBA" id="ARBA00022448"/>
    </source>
</evidence>
<comment type="subcellular location">
    <subcellularLocation>
        <location evidence="1">Cell membrane</location>
        <topology evidence="1">Multi-pass membrane protein</topology>
    </subcellularLocation>
</comment>
<dbReference type="Proteomes" id="UP000662814">
    <property type="component" value="Chromosome"/>
</dbReference>
<evidence type="ECO:0000256" key="3">
    <source>
        <dbReference type="ARBA" id="ARBA00022475"/>
    </source>
</evidence>
<dbReference type="PANTHER" id="PTHR43045:SF1">
    <property type="entry name" value="SHIKIMATE TRANSPORTER"/>
    <property type="match status" value="1"/>
</dbReference>
<feature type="transmembrane region" description="Helical" evidence="7">
    <location>
        <begin position="252"/>
        <end position="275"/>
    </location>
</feature>
<feature type="transmembrane region" description="Helical" evidence="7">
    <location>
        <begin position="100"/>
        <end position="121"/>
    </location>
</feature>
<dbReference type="InterPro" id="IPR011701">
    <property type="entry name" value="MFS"/>
</dbReference>
<evidence type="ECO:0000313" key="10">
    <source>
        <dbReference type="Proteomes" id="UP000662814"/>
    </source>
</evidence>